<name>W6VBB2_ECHGR</name>
<dbReference type="RefSeq" id="XP_024355285.1">
    <property type="nucleotide sequence ID" value="XM_024490466.1"/>
</dbReference>
<organism evidence="2 3">
    <name type="scientific">Echinococcus granulosus</name>
    <name type="common">Hydatid tapeworm</name>
    <dbReference type="NCBI Taxonomy" id="6210"/>
    <lineage>
        <taxon>Eukaryota</taxon>
        <taxon>Metazoa</taxon>
        <taxon>Spiralia</taxon>
        <taxon>Lophotrochozoa</taxon>
        <taxon>Platyhelminthes</taxon>
        <taxon>Cestoda</taxon>
        <taxon>Eucestoda</taxon>
        <taxon>Cyclophyllidea</taxon>
        <taxon>Taeniidae</taxon>
        <taxon>Echinococcus</taxon>
        <taxon>Echinococcus granulosus group</taxon>
    </lineage>
</organism>
<dbReference type="KEGG" id="egl:EGR_01217"/>
<dbReference type="AlphaFoldDB" id="W6VBB2"/>
<protein>
    <submittedName>
        <fullName evidence="2">Uncharacterized protein</fullName>
    </submittedName>
</protein>
<dbReference type="EMBL" id="APAU02000004">
    <property type="protein sequence ID" value="EUB64089.1"/>
    <property type="molecule type" value="Genomic_DNA"/>
</dbReference>
<dbReference type="GeneID" id="36336932"/>
<comment type="caution">
    <text evidence="2">The sequence shown here is derived from an EMBL/GenBank/DDBJ whole genome shotgun (WGS) entry which is preliminary data.</text>
</comment>
<dbReference type="Proteomes" id="UP000019149">
    <property type="component" value="Unassembled WGS sequence"/>
</dbReference>
<evidence type="ECO:0000313" key="3">
    <source>
        <dbReference type="Proteomes" id="UP000019149"/>
    </source>
</evidence>
<feature type="compositionally biased region" description="Acidic residues" evidence="1">
    <location>
        <begin position="11"/>
        <end position="21"/>
    </location>
</feature>
<feature type="region of interest" description="Disordered" evidence="1">
    <location>
        <begin position="1"/>
        <end position="28"/>
    </location>
</feature>
<sequence length="268" mass="30617">MVVPPKIKEGEELEDEDEEEEVKEKEKEGYEDLFFFSSSSTTATTSFPTERLQAQTGKPAEQEYTQQIARISSPVLNDCGFGRDEVFSGTFVALKADPILKNNNFGLHFRMLNFGVKEEEHMPVMRVSVTTPNRRVEIDAHLWQLLQSPCLALLLGIFQGWRGKDSGRHVKGETGIECVVPVLRIVFDKKLCALTRFHVVFNQGHQSSRGLSEKFYMKSFPMSSHLARIDAYYKMTLKVNAEWKFMPEIILGYYITDCNYPGMTKLPV</sequence>
<gene>
    <name evidence="2" type="ORF">EGR_01217</name>
</gene>
<reference evidence="2 3" key="1">
    <citation type="journal article" date="2013" name="Nat. Genet.">
        <title>The genome of the hydatid tapeworm Echinococcus granulosus.</title>
        <authorList>
            <person name="Zheng H."/>
            <person name="Zhang W."/>
            <person name="Zhang L."/>
            <person name="Zhang Z."/>
            <person name="Li J."/>
            <person name="Lu G."/>
            <person name="Zhu Y."/>
            <person name="Wang Y."/>
            <person name="Huang Y."/>
            <person name="Liu J."/>
            <person name="Kang H."/>
            <person name="Chen J."/>
            <person name="Wang L."/>
            <person name="Chen A."/>
            <person name="Yu S."/>
            <person name="Gao Z."/>
            <person name="Jin L."/>
            <person name="Gu W."/>
            <person name="Wang Z."/>
            <person name="Zhao L."/>
            <person name="Shi B."/>
            <person name="Wen H."/>
            <person name="Lin R."/>
            <person name="Jones M.K."/>
            <person name="Brejova B."/>
            <person name="Vinar T."/>
            <person name="Zhao G."/>
            <person name="McManus D.P."/>
            <person name="Chen Z."/>
            <person name="Zhou Y."/>
            <person name="Wang S."/>
        </authorList>
    </citation>
    <scope>NUCLEOTIDE SEQUENCE [LARGE SCALE GENOMIC DNA]</scope>
</reference>
<dbReference type="CTD" id="36336932"/>
<proteinExistence type="predicted"/>
<accession>W6VBB2</accession>
<feature type="compositionally biased region" description="Basic and acidic residues" evidence="1">
    <location>
        <begin position="1"/>
        <end position="10"/>
    </location>
</feature>
<keyword evidence="3" id="KW-1185">Reference proteome</keyword>
<evidence type="ECO:0000256" key="1">
    <source>
        <dbReference type="SAM" id="MobiDB-lite"/>
    </source>
</evidence>
<evidence type="ECO:0000313" key="2">
    <source>
        <dbReference type="EMBL" id="EUB64089.1"/>
    </source>
</evidence>